<dbReference type="PANTHER" id="PTHR30441:SF8">
    <property type="entry name" value="DUF748 DOMAIN-CONTAINING PROTEIN"/>
    <property type="match status" value="1"/>
</dbReference>
<dbReference type="GO" id="GO:0090313">
    <property type="term" value="P:regulation of protein targeting to membrane"/>
    <property type="evidence" value="ECO:0007669"/>
    <property type="project" value="TreeGrafter"/>
</dbReference>
<keyword evidence="4 5" id="KW-0472">Membrane</keyword>
<comment type="subcellular location">
    <subcellularLocation>
        <location evidence="1">Membrane</location>
        <topology evidence="1">Single-pass membrane protein</topology>
    </subcellularLocation>
</comment>
<sequence length="1491" mass="168841">MVKIIKILAKTVLYFLVIVFFLLFSVTVLLKAPANQTLLAKYFSPKLEQAIGYPLTFERIQFKFFDELSFWNLQVKDPWGKEMIKIEQIDVNFNLTDLILHGNKPTMEFARLVQPRVHLIFDKKDGKMNMDEFIVRLTKWLSDPKAKPDAPSALFKIKEVDVINGTFLLDDDQVKNLGTPKNFDISHFSVVQINSKVKNFWVLGDSLGLQTQGFHALEPLTKFKVHRLDTRFMICEKQMRFDQLNLFFNQSWLGDKVTMTYKKFSDLTDWNHKVFMQANFKSARLRGEDLGRFVNAMYQYPGLYKLNGNLAGTVEKLGLRNFNMQFGKQSNLRGDFSFKGLPNLAKTQMDFKMNSSVFLPNDLAVFISSSAANKMKILGPVAFSGTFSGIPNNFFTTGKLKTGLGFLDGKVKMNLKDSMALSAYEGQINLRKFKLGKMVDLEPYLGTIDLKGNIKGTGFSNKSAKIDFDGQISEINFHNYAYKRVNLKGNLQKQLFKGIVSVRDSNLIGNMIGEVNLRGSKAHYQMNGIINKADLKALKWMDQPMGIASEFELDLLMNDIDDLEGKVNMNDIILSKPGMADLPIRLGSFHADLSETGKRKYHFNSDIVSAQLDGTFVPSKLIGDLQQFTKEISLYFKQNQLERLAYYAESKPNAFQKYNADFTLTLHEPQPILNRWFPTMQMSKNTVLFGVVNSARAFNVSLEAYPDTLVFGAYKFYQTIFSSQSSKFLGSPELSSSLLFQSRKQKLNFLSPTELLKVDALWDQNRINFNVDLKQQGEENSAHLTGAWDFENEGFGLKFKDSYFRILGQDWAIDPRNQLSLMGRDWKAENLYLSNQDQSIAMNGRLSKDSSAILSLQANNFQLSTLGPLFKVKSTGVLNGELNLKNWYQNSEMDSWFKIDSLHFGKVYIGNVQAIGNFSSEVNAMDLNMNVTRMDSTVLTVTGLYKPSGGEQKLDLQADLNRTDLKILEPFTEGVFSGLTGTALGKIKIKGHLQEPELEGKVWVNKGGVTFDYLNTNLTVSDTVQFLPRKIVANNWTVKDTDGNQSKLNVLVEFPKGQDFNLDVKAELNRFKLMNTKRSLNSIYYGLGYGTGPLRVSGTLKDLLVFADLKTEKGTRLFIPLDRDYGTSGTEDYQLFSQYIKAENEIEKKETVSTQLKQDGIELDLNLRLTPEAYGEVLFDSQKGDLMRLYGNGQIKMTLDKQGKFLMNGDYKIEQGDYTFSLQNIINKKFAIERNSKISWSGDPLGAQVDIKAVYTQYASLFPILLDTTNKGHLPEYKKRYPVDVSILVKNRLLSPDINFDINIRDYPKDVAFNGSVTAFANRIKTDEQELTKQVSNVLLFGQLASPFGGSGLTLGNLMGNFTEMLSNQLGNLASKIDKDLNVDVYLGGGTFGTDLLSNLQLRASYNLNDRLRITRSGGFTDARNQTSPQLLLGDWAMEWFANKEGTLRLKAYNRNVQTTLAGSLNSYQINQTFGTSILFQKNFNRFFWQK</sequence>
<dbReference type="InterPro" id="IPR007452">
    <property type="entry name" value="TamB_C"/>
</dbReference>
<keyword evidence="8" id="KW-1185">Reference proteome</keyword>
<evidence type="ECO:0000259" key="6">
    <source>
        <dbReference type="Pfam" id="PF04357"/>
    </source>
</evidence>
<dbReference type="GO" id="GO:0005886">
    <property type="term" value="C:plasma membrane"/>
    <property type="evidence" value="ECO:0007669"/>
    <property type="project" value="InterPro"/>
</dbReference>
<evidence type="ECO:0000256" key="4">
    <source>
        <dbReference type="ARBA" id="ARBA00023136"/>
    </source>
</evidence>
<dbReference type="Proteomes" id="UP000282832">
    <property type="component" value="Unassembled WGS sequence"/>
</dbReference>
<proteinExistence type="predicted"/>
<gene>
    <name evidence="7" type="ORF">EOJ36_07680</name>
</gene>
<evidence type="ECO:0000256" key="3">
    <source>
        <dbReference type="ARBA" id="ARBA00022989"/>
    </source>
</evidence>
<accession>A0A437PRK5</accession>
<dbReference type="GO" id="GO:0009306">
    <property type="term" value="P:protein secretion"/>
    <property type="evidence" value="ECO:0007669"/>
    <property type="project" value="InterPro"/>
</dbReference>
<feature type="transmembrane region" description="Helical" evidence="5">
    <location>
        <begin position="12"/>
        <end position="30"/>
    </location>
</feature>
<evidence type="ECO:0000256" key="2">
    <source>
        <dbReference type="ARBA" id="ARBA00022692"/>
    </source>
</evidence>
<dbReference type="PANTHER" id="PTHR30441">
    <property type="entry name" value="DUF748 DOMAIN-CONTAINING PROTEIN"/>
    <property type="match status" value="1"/>
</dbReference>
<evidence type="ECO:0000313" key="7">
    <source>
        <dbReference type="EMBL" id="RVU24879.1"/>
    </source>
</evidence>
<feature type="domain" description="Translocation and assembly module TamB C-terminal" evidence="6">
    <location>
        <begin position="1038"/>
        <end position="1471"/>
    </location>
</feature>
<name>A0A437PRK5_9BACT</name>
<evidence type="ECO:0000256" key="1">
    <source>
        <dbReference type="ARBA" id="ARBA00004167"/>
    </source>
</evidence>
<protein>
    <recommendedName>
        <fullName evidence="6">Translocation and assembly module TamB C-terminal domain-containing protein</fullName>
    </recommendedName>
</protein>
<keyword evidence="3 5" id="KW-1133">Transmembrane helix</keyword>
<evidence type="ECO:0000256" key="5">
    <source>
        <dbReference type="SAM" id="Phobius"/>
    </source>
</evidence>
<comment type="caution">
    <text evidence="7">The sequence shown here is derived from an EMBL/GenBank/DDBJ whole genome shotgun (WGS) entry which is preliminary data.</text>
</comment>
<dbReference type="InterPro" id="IPR052894">
    <property type="entry name" value="AsmA-related"/>
</dbReference>
<dbReference type="RefSeq" id="WP_127804011.1">
    <property type="nucleotide sequence ID" value="NZ_SACY01000003.1"/>
</dbReference>
<reference evidence="7 8" key="1">
    <citation type="submission" date="2019-01" db="EMBL/GenBank/DDBJ databases">
        <authorList>
            <person name="Chen W.-M."/>
        </authorList>
    </citation>
    <scope>NUCLEOTIDE SEQUENCE [LARGE SCALE GENOMIC DNA]</scope>
    <source>
        <strain evidence="7 8">FSY-15</strain>
    </source>
</reference>
<dbReference type="EMBL" id="SACY01000003">
    <property type="protein sequence ID" value="RVU24879.1"/>
    <property type="molecule type" value="Genomic_DNA"/>
</dbReference>
<dbReference type="Pfam" id="PF04357">
    <property type="entry name" value="TamB"/>
    <property type="match status" value="1"/>
</dbReference>
<keyword evidence="2 5" id="KW-0812">Transmembrane</keyword>
<organism evidence="7 8">
    <name type="scientific">Sandaracinomonas limnophila</name>
    <dbReference type="NCBI Taxonomy" id="1862386"/>
    <lineage>
        <taxon>Bacteria</taxon>
        <taxon>Pseudomonadati</taxon>
        <taxon>Bacteroidota</taxon>
        <taxon>Cytophagia</taxon>
        <taxon>Cytophagales</taxon>
        <taxon>Flectobacillaceae</taxon>
        <taxon>Sandaracinomonas</taxon>
    </lineage>
</organism>
<dbReference type="OrthoDB" id="9811276at2"/>
<evidence type="ECO:0000313" key="8">
    <source>
        <dbReference type="Proteomes" id="UP000282832"/>
    </source>
</evidence>